<dbReference type="PROSITE" id="PS00373">
    <property type="entry name" value="GART"/>
    <property type="match status" value="1"/>
</dbReference>
<sequence length="307" mass="32353">MRLAFMGTPAFAVPTLKALIAAGHEIAAVYSQPPAPAGRGQSVRPSPVHQAALDAGLRVFTPKSFKDADVQAEFAALDLDACVVVAYGQILPQAVLDAPRLGCLNVHASLLPRWRGAAPIHRALMAGDTETGVCIMQMEAGLDTGPVLMREAVTIGADDTTASLHDRLALLGAALINPALEGLSSGTIIPETQPEEGVTYARKIDKAEARIDWAKPASEVDRLVRGLNPFPGAWTEIGGERLKILGGHLEAKSGEPGTFLDDTLLVACGEGAYRIDRAQRAGKAPMDRETLLRGFSVPTGTKVSPDE</sequence>
<dbReference type="CDD" id="cd08646">
    <property type="entry name" value="FMT_core_Met-tRNA-FMT_N"/>
    <property type="match status" value="1"/>
</dbReference>
<keyword evidence="4 5" id="KW-0648">Protein biosynthesis</keyword>
<evidence type="ECO:0000256" key="1">
    <source>
        <dbReference type="ARBA" id="ARBA00010699"/>
    </source>
</evidence>
<dbReference type="GO" id="GO:0005829">
    <property type="term" value="C:cytosol"/>
    <property type="evidence" value="ECO:0007669"/>
    <property type="project" value="TreeGrafter"/>
</dbReference>
<dbReference type="AlphaFoldDB" id="A0AAE9XQI6"/>
<dbReference type="SUPFAM" id="SSF50486">
    <property type="entry name" value="FMT C-terminal domain-like"/>
    <property type="match status" value="1"/>
</dbReference>
<reference evidence="8" key="1">
    <citation type="submission" date="2023-01" db="EMBL/GenBank/DDBJ databases">
        <title>The genome sequence of Kordiimonadaceae bacterium 6D33.</title>
        <authorList>
            <person name="Liu Y."/>
        </authorList>
    </citation>
    <scope>NUCLEOTIDE SEQUENCE</scope>
    <source>
        <strain evidence="8">6D33</strain>
    </source>
</reference>
<dbReference type="InterPro" id="IPR044135">
    <property type="entry name" value="Met-tRNA-FMT_C"/>
</dbReference>
<feature type="binding site" evidence="5">
    <location>
        <begin position="109"/>
        <end position="112"/>
    </location>
    <ligand>
        <name>(6S)-5,6,7,8-tetrahydrofolate</name>
        <dbReference type="ChEBI" id="CHEBI:57453"/>
    </ligand>
</feature>
<evidence type="ECO:0000256" key="5">
    <source>
        <dbReference type="HAMAP-Rule" id="MF_00182"/>
    </source>
</evidence>
<dbReference type="InterPro" id="IPR001555">
    <property type="entry name" value="GART_AS"/>
</dbReference>
<dbReference type="InterPro" id="IPR005793">
    <property type="entry name" value="Formyl_trans_C"/>
</dbReference>
<dbReference type="InterPro" id="IPR005794">
    <property type="entry name" value="Fmt"/>
</dbReference>
<dbReference type="FunFam" id="3.40.50.12230:FF:000001">
    <property type="entry name" value="Methionyl-tRNA formyltransferase"/>
    <property type="match status" value="1"/>
</dbReference>
<comment type="function">
    <text evidence="5">Attaches a formyl group to the free amino group of methionyl-tRNA(fMet). The formyl group appears to play a dual role in the initiator identity of N-formylmethionyl-tRNA by promoting its recognition by IF2 and preventing the misappropriation of this tRNA by the elongation apparatus.</text>
</comment>
<dbReference type="NCBIfam" id="TIGR00460">
    <property type="entry name" value="fmt"/>
    <property type="match status" value="1"/>
</dbReference>
<name>A0AAE9XQI6_9PROT</name>
<dbReference type="SUPFAM" id="SSF53328">
    <property type="entry name" value="Formyltransferase"/>
    <property type="match status" value="1"/>
</dbReference>
<accession>A0AAE9XQI6</accession>
<dbReference type="Gene3D" id="3.40.50.12230">
    <property type="match status" value="1"/>
</dbReference>
<dbReference type="GO" id="GO:0004479">
    <property type="term" value="F:methionyl-tRNA formyltransferase activity"/>
    <property type="evidence" value="ECO:0007669"/>
    <property type="project" value="UniProtKB-UniRule"/>
</dbReference>
<organism evidence="8 9">
    <name type="scientific">Gimibacter soli</name>
    <dbReference type="NCBI Taxonomy" id="3024400"/>
    <lineage>
        <taxon>Bacteria</taxon>
        <taxon>Pseudomonadati</taxon>
        <taxon>Pseudomonadota</taxon>
        <taxon>Alphaproteobacteria</taxon>
        <taxon>Kordiimonadales</taxon>
        <taxon>Temperatibacteraceae</taxon>
        <taxon>Gimibacter</taxon>
    </lineage>
</organism>
<dbReference type="InterPro" id="IPR041711">
    <property type="entry name" value="Met-tRNA-FMT_N"/>
</dbReference>
<proteinExistence type="inferred from homology"/>
<dbReference type="KEGG" id="gso:PH603_01960"/>
<evidence type="ECO:0000259" key="7">
    <source>
        <dbReference type="Pfam" id="PF02911"/>
    </source>
</evidence>
<evidence type="ECO:0000259" key="6">
    <source>
        <dbReference type="Pfam" id="PF00551"/>
    </source>
</evidence>
<dbReference type="InterPro" id="IPR002376">
    <property type="entry name" value="Formyl_transf_N"/>
</dbReference>
<dbReference type="InterPro" id="IPR011034">
    <property type="entry name" value="Formyl_transferase-like_C_sf"/>
</dbReference>
<dbReference type="Pfam" id="PF00551">
    <property type="entry name" value="Formyl_trans_N"/>
    <property type="match status" value="1"/>
</dbReference>
<gene>
    <name evidence="5 8" type="primary">fmt</name>
    <name evidence="8" type="ORF">PH603_01960</name>
</gene>
<dbReference type="CDD" id="cd08704">
    <property type="entry name" value="Met_tRNA_FMT_C"/>
    <property type="match status" value="1"/>
</dbReference>
<dbReference type="PANTHER" id="PTHR11138:SF5">
    <property type="entry name" value="METHIONYL-TRNA FORMYLTRANSFERASE, MITOCHONDRIAL"/>
    <property type="match status" value="1"/>
</dbReference>
<feature type="domain" description="Formyl transferase C-terminal" evidence="7">
    <location>
        <begin position="203"/>
        <end position="295"/>
    </location>
</feature>
<dbReference type="EMBL" id="CP116805">
    <property type="protein sequence ID" value="WCL54521.1"/>
    <property type="molecule type" value="Genomic_DNA"/>
</dbReference>
<dbReference type="PANTHER" id="PTHR11138">
    <property type="entry name" value="METHIONYL-TRNA FORMYLTRANSFERASE"/>
    <property type="match status" value="1"/>
</dbReference>
<keyword evidence="9" id="KW-1185">Reference proteome</keyword>
<evidence type="ECO:0000256" key="2">
    <source>
        <dbReference type="ARBA" id="ARBA00012261"/>
    </source>
</evidence>
<comment type="catalytic activity">
    <reaction evidence="5">
        <text>L-methionyl-tRNA(fMet) + (6R)-10-formyltetrahydrofolate = N-formyl-L-methionyl-tRNA(fMet) + (6S)-5,6,7,8-tetrahydrofolate + H(+)</text>
        <dbReference type="Rhea" id="RHEA:24380"/>
        <dbReference type="Rhea" id="RHEA-COMP:9952"/>
        <dbReference type="Rhea" id="RHEA-COMP:9953"/>
        <dbReference type="ChEBI" id="CHEBI:15378"/>
        <dbReference type="ChEBI" id="CHEBI:57453"/>
        <dbReference type="ChEBI" id="CHEBI:78530"/>
        <dbReference type="ChEBI" id="CHEBI:78844"/>
        <dbReference type="ChEBI" id="CHEBI:195366"/>
        <dbReference type="EC" id="2.1.2.9"/>
    </reaction>
</comment>
<comment type="similarity">
    <text evidence="1 5">Belongs to the Fmt family.</text>
</comment>
<dbReference type="EC" id="2.1.2.9" evidence="2 5"/>
<dbReference type="Pfam" id="PF02911">
    <property type="entry name" value="Formyl_trans_C"/>
    <property type="match status" value="1"/>
</dbReference>
<evidence type="ECO:0000313" key="8">
    <source>
        <dbReference type="EMBL" id="WCL54521.1"/>
    </source>
</evidence>
<evidence type="ECO:0000256" key="3">
    <source>
        <dbReference type="ARBA" id="ARBA00022679"/>
    </source>
</evidence>
<dbReference type="Proteomes" id="UP001217500">
    <property type="component" value="Chromosome"/>
</dbReference>
<evidence type="ECO:0000313" key="9">
    <source>
        <dbReference type="Proteomes" id="UP001217500"/>
    </source>
</evidence>
<dbReference type="HAMAP" id="MF_00182">
    <property type="entry name" value="Formyl_trans"/>
    <property type="match status" value="1"/>
</dbReference>
<dbReference type="InterPro" id="IPR036477">
    <property type="entry name" value="Formyl_transf_N_sf"/>
</dbReference>
<keyword evidence="3 5" id="KW-0808">Transferase</keyword>
<feature type="domain" description="Formyl transferase N-terminal" evidence="6">
    <location>
        <begin position="1"/>
        <end position="173"/>
    </location>
</feature>
<evidence type="ECO:0000256" key="4">
    <source>
        <dbReference type="ARBA" id="ARBA00022917"/>
    </source>
</evidence>
<dbReference type="RefSeq" id="WP_289504240.1">
    <property type="nucleotide sequence ID" value="NZ_CP116805.1"/>
</dbReference>
<protein>
    <recommendedName>
        <fullName evidence="2 5">Methionyl-tRNA formyltransferase</fullName>
        <ecNumber evidence="2 5">2.1.2.9</ecNumber>
    </recommendedName>
</protein>